<keyword evidence="2" id="KW-0812">Transmembrane</keyword>
<keyword evidence="2" id="KW-0472">Membrane</keyword>
<reference evidence="3" key="1">
    <citation type="journal article" date="2020" name="Fungal Divers.">
        <title>Resolving the Mortierellaceae phylogeny through synthesis of multi-gene phylogenetics and phylogenomics.</title>
        <authorList>
            <person name="Vandepol N."/>
            <person name="Liber J."/>
            <person name="Desiro A."/>
            <person name="Na H."/>
            <person name="Kennedy M."/>
            <person name="Barry K."/>
            <person name="Grigoriev I.V."/>
            <person name="Miller A.N."/>
            <person name="O'Donnell K."/>
            <person name="Stajich J.E."/>
            <person name="Bonito G."/>
        </authorList>
    </citation>
    <scope>NUCLEOTIDE SEQUENCE</scope>
    <source>
        <strain evidence="3">NRRL 2769</strain>
    </source>
</reference>
<dbReference type="EMBL" id="JAAAID010000350">
    <property type="protein sequence ID" value="KAG0018607.1"/>
    <property type="molecule type" value="Genomic_DNA"/>
</dbReference>
<feature type="compositionally biased region" description="Low complexity" evidence="1">
    <location>
        <begin position="414"/>
        <end position="424"/>
    </location>
</feature>
<dbReference type="AlphaFoldDB" id="A0A9P6MZL6"/>
<feature type="compositionally biased region" description="Basic and acidic residues" evidence="1">
    <location>
        <begin position="247"/>
        <end position="257"/>
    </location>
</feature>
<proteinExistence type="predicted"/>
<feature type="transmembrane region" description="Helical" evidence="2">
    <location>
        <begin position="48"/>
        <end position="65"/>
    </location>
</feature>
<evidence type="ECO:0000256" key="1">
    <source>
        <dbReference type="SAM" id="MobiDB-lite"/>
    </source>
</evidence>
<feature type="region of interest" description="Disordered" evidence="1">
    <location>
        <begin position="235"/>
        <end position="259"/>
    </location>
</feature>
<feature type="transmembrane region" description="Helical" evidence="2">
    <location>
        <begin position="205"/>
        <end position="224"/>
    </location>
</feature>
<sequence length="534" mass="55896">MPSLPSFSVFAKPGSLPFLSSTPSASFSSYSSSSPLPSTLTRIRSTPFILILLIYISISSIYIPLAESATLSSQSSLDSSTSSLSGLPSKVQTFGQNPQGESLSPALVDFAVPVNLVNLEGPSIAHLQKRVETITTTTSTASKSTTTKTKSPSSSASSGASKSTMSTTITSTVSPTATRAPDSKGDTALFGKPSVIGAYNLTSGILIYSAFMLLFVVAIGSATWQRAKYRNQFRERQQRNMEGGRVTGDKGSKKGGDSELSDAALFKQASISKRALMKDVGPGGVAAANDVIKTKIAAANGAGRSFEERSNQYGGQGVRFGESNGNTTSNGGTGRTGGLKKNGRSDYDQGTYEMNSYGQMEDSMSDIQDTNDYSRPPLTESVDPYYVDDYHFSPVSASPRMPKATYQSQADTQNGGSRSNSGRRAGTSTPTRGLERNGSDSSGALPSKIYTQGLSRSGSGSRSAVASPVDGISMSRAGSSGSSARTRVAPSPTLMHPTPISRSNSARLPPSMRGPGATTPSGLSQQASNYEYQY</sequence>
<dbReference type="OrthoDB" id="2430970at2759"/>
<feature type="compositionally biased region" description="Low complexity" evidence="1">
    <location>
        <begin position="455"/>
        <end position="485"/>
    </location>
</feature>
<evidence type="ECO:0000256" key="2">
    <source>
        <dbReference type="SAM" id="Phobius"/>
    </source>
</evidence>
<feature type="region of interest" description="Disordered" evidence="1">
    <location>
        <begin position="138"/>
        <end position="187"/>
    </location>
</feature>
<keyword evidence="2" id="KW-1133">Transmembrane helix</keyword>
<accession>A0A9P6MZL6</accession>
<protein>
    <submittedName>
        <fullName evidence="3">Uncharacterized protein</fullName>
    </submittedName>
</protein>
<feature type="region of interest" description="Disordered" evidence="1">
    <location>
        <begin position="363"/>
        <end position="382"/>
    </location>
</feature>
<feature type="compositionally biased region" description="Polar residues" evidence="1">
    <location>
        <begin position="518"/>
        <end position="534"/>
    </location>
</feature>
<evidence type="ECO:0000313" key="4">
    <source>
        <dbReference type="Proteomes" id="UP000703661"/>
    </source>
</evidence>
<organism evidence="3 4">
    <name type="scientific">Entomortierella chlamydospora</name>
    <dbReference type="NCBI Taxonomy" id="101097"/>
    <lineage>
        <taxon>Eukaryota</taxon>
        <taxon>Fungi</taxon>
        <taxon>Fungi incertae sedis</taxon>
        <taxon>Mucoromycota</taxon>
        <taxon>Mortierellomycotina</taxon>
        <taxon>Mortierellomycetes</taxon>
        <taxon>Mortierellales</taxon>
        <taxon>Mortierellaceae</taxon>
        <taxon>Entomortierella</taxon>
    </lineage>
</organism>
<name>A0A9P6MZL6_9FUNG</name>
<keyword evidence="4" id="KW-1185">Reference proteome</keyword>
<feature type="compositionally biased region" description="Low complexity" evidence="1">
    <location>
        <begin position="138"/>
        <end position="178"/>
    </location>
</feature>
<dbReference type="Proteomes" id="UP000703661">
    <property type="component" value="Unassembled WGS sequence"/>
</dbReference>
<feature type="region of interest" description="Disordered" evidence="1">
    <location>
        <begin position="317"/>
        <end position="353"/>
    </location>
</feature>
<comment type="caution">
    <text evidence="3">The sequence shown here is derived from an EMBL/GenBank/DDBJ whole genome shotgun (WGS) entry which is preliminary data.</text>
</comment>
<evidence type="ECO:0000313" key="3">
    <source>
        <dbReference type="EMBL" id="KAG0018607.1"/>
    </source>
</evidence>
<feature type="region of interest" description="Disordered" evidence="1">
    <location>
        <begin position="393"/>
        <end position="534"/>
    </location>
</feature>
<gene>
    <name evidence="3" type="ORF">BGZ80_006989</name>
</gene>
<feature type="compositionally biased region" description="Polar residues" evidence="1">
    <location>
        <begin position="439"/>
        <end position="454"/>
    </location>
</feature>